<keyword evidence="2" id="KW-0378">Hydrolase</keyword>
<evidence type="ECO:0000313" key="7">
    <source>
        <dbReference type="Proteomes" id="UP000004816"/>
    </source>
</evidence>
<dbReference type="GO" id="GO:0016787">
    <property type="term" value="F:hydrolase activity"/>
    <property type="evidence" value="ECO:0007669"/>
    <property type="project" value="UniProtKB-KW"/>
</dbReference>
<dbReference type="PANTHER" id="PTHR46112:SF8">
    <property type="entry name" value="CYTOPLASMIC PEPTIDASE PEPQ-RELATED"/>
    <property type="match status" value="1"/>
</dbReference>
<dbReference type="SUPFAM" id="SSF55920">
    <property type="entry name" value="Creatinase/aminopeptidase"/>
    <property type="match status" value="1"/>
</dbReference>
<dbReference type="InterPro" id="IPR000994">
    <property type="entry name" value="Pept_M24"/>
</dbReference>
<dbReference type="OrthoDB" id="9806388at2"/>
<evidence type="ECO:0000256" key="2">
    <source>
        <dbReference type="ARBA" id="ARBA00022801"/>
    </source>
</evidence>
<dbReference type="RefSeq" id="WP_007466910.1">
    <property type="nucleotide sequence ID" value="NZ_KI391954.1"/>
</dbReference>
<accession>E5XL04</accession>
<comment type="similarity">
    <text evidence="3">Belongs to the peptidase M24B family.</text>
</comment>
<dbReference type="STRING" id="679197.HMPREF9336_00173"/>
<evidence type="ECO:0000313" key="6">
    <source>
        <dbReference type="EMBL" id="EFV14986.1"/>
    </source>
</evidence>
<dbReference type="Pfam" id="PF00557">
    <property type="entry name" value="Peptidase_M24"/>
    <property type="match status" value="1"/>
</dbReference>
<reference evidence="6 7" key="1">
    <citation type="journal article" date="2011" name="Stand. Genomic Sci.">
        <title>High quality draft genome sequence of Segniliparus rugosus CDC 945(T)= (ATCC BAA-974(T)).</title>
        <authorList>
            <person name="Earl A.M."/>
            <person name="Desjardins C.A."/>
            <person name="Fitzgerald M.G."/>
            <person name="Arachchi H.M."/>
            <person name="Zeng Q."/>
            <person name="Mehta T."/>
            <person name="Griggs A."/>
            <person name="Birren B.W."/>
            <person name="Toney N.C."/>
            <person name="Carr J."/>
            <person name="Posey J."/>
            <person name="Butler W.R."/>
        </authorList>
    </citation>
    <scope>NUCLEOTIDE SEQUENCE [LARGE SCALE GENOMIC DNA]</scope>
    <source>
        <strain evidence="7">ATCC BAA-974 / DSM 45345 / CCUG 50838 / CIP 108380 / JCM 13579 / CDC 945</strain>
    </source>
</reference>
<dbReference type="Proteomes" id="UP000004816">
    <property type="component" value="Unassembled WGS sequence"/>
</dbReference>
<dbReference type="Gene3D" id="3.90.230.10">
    <property type="entry name" value="Creatinase/methionine aminopeptidase superfamily"/>
    <property type="match status" value="1"/>
</dbReference>
<dbReference type="InterPro" id="IPR000587">
    <property type="entry name" value="Creatinase_N"/>
</dbReference>
<evidence type="ECO:0000259" key="4">
    <source>
        <dbReference type="Pfam" id="PF00557"/>
    </source>
</evidence>
<dbReference type="AlphaFoldDB" id="E5XL04"/>
<name>E5XL04_SEGRC</name>
<organism evidence="6 7">
    <name type="scientific">Segniliparus rugosus (strain ATCC BAA-974 / DSM 45345 / CCUG 50838 / CIP 108380 / JCM 13579 / CDC 945)</name>
    <dbReference type="NCBI Taxonomy" id="679197"/>
    <lineage>
        <taxon>Bacteria</taxon>
        <taxon>Bacillati</taxon>
        <taxon>Actinomycetota</taxon>
        <taxon>Actinomycetes</taxon>
        <taxon>Mycobacteriales</taxon>
        <taxon>Segniliparaceae</taxon>
        <taxon>Segniliparus</taxon>
    </lineage>
</organism>
<evidence type="ECO:0000256" key="3">
    <source>
        <dbReference type="RuleBase" id="RU000590"/>
    </source>
</evidence>
<sequence length="374" mass="39705">MTFDHRARREALRAALAERGLEALLVTDLANVRYLSGFTGSNGGLLIDARGEEQSRIATDGRYTTQVAEQSPDLVVLNARGVATALTAFAARQKTRRLGIESHIVTLQQHRALVAAAGQAADQVAFAAPELVPIAGVVELLRVVKDPHEVEALRKAAEIGDKALAALLAKGGVRAGRTELEVARDLESLMLDFGSEGPSFETIVAAGPNSAMPHHRPTEAVLAAGDFVKIDFGAMWLGYHSDMTRTYVLGEPADWQREVYELVLAAQAAGREALKPGVELKSVDAAARDIIDAAGHKDHFDHGLGHAVGLDIHESPALSKLSEGLVPVGSVLTVEPGVYLPGKGGVRIEDTLVVGESENLLLTLTDKALTILEP</sequence>
<dbReference type="SUPFAM" id="SSF53092">
    <property type="entry name" value="Creatinase/prolidase N-terminal domain"/>
    <property type="match status" value="1"/>
</dbReference>
<dbReference type="GO" id="GO:0046872">
    <property type="term" value="F:metal ion binding"/>
    <property type="evidence" value="ECO:0007669"/>
    <property type="project" value="UniProtKB-KW"/>
</dbReference>
<dbReference type="PROSITE" id="PS00491">
    <property type="entry name" value="PROLINE_PEPTIDASE"/>
    <property type="match status" value="1"/>
</dbReference>
<dbReference type="eggNOG" id="COG0006">
    <property type="taxonomic scope" value="Bacteria"/>
</dbReference>
<keyword evidence="7" id="KW-1185">Reference proteome</keyword>
<evidence type="ECO:0000256" key="1">
    <source>
        <dbReference type="ARBA" id="ARBA00022723"/>
    </source>
</evidence>
<dbReference type="InterPro" id="IPR029149">
    <property type="entry name" value="Creatin/AminoP/Spt16_N"/>
</dbReference>
<dbReference type="CDD" id="cd01092">
    <property type="entry name" value="APP-like"/>
    <property type="match status" value="1"/>
</dbReference>
<dbReference type="Gene3D" id="3.40.350.10">
    <property type="entry name" value="Creatinase/prolidase N-terminal domain"/>
    <property type="match status" value="1"/>
</dbReference>
<protein>
    <submittedName>
        <fullName evidence="6">Uncharacterized protein</fullName>
    </submittedName>
</protein>
<dbReference type="Pfam" id="PF01321">
    <property type="entry name" value="Creatinase_N"/>
    <property type="match status" value="1"/>
</dbReference>
<dbReference type="InterPro" id="IPR050659">
    <property type="entry name" value="Peptidase_M24B"/>
</dbReference>
<evidence type="ECO:0000259" key="5">
    <source>
        <dbReference type="Pfam" id="PF01321"/>
    </source>
</evidence>
<dbReference type="InterPro" id="IPR001131">
    <property type="entry name" value="Peptidase_M24B_aminopep-P_CS"/>
</dbReference>
<keyword evidence="1 3" id="KW-0479">Metal-binding</keyword>
<comment type="caution">
    <text evidence="6">The sequence shown here is derived from an EMBL/GenBank/DDBJ whole genome shotgun (WGS) entry which is preliminary data.</text>
</comment>
<dbReference type="HOGENOM" id="CLU_017266_4_0_11"/>
<feature type="domain" description="Creatinase N-terminal" evidence="5">
    <location>
        <begin position="8"/>
        <end position="144"/>
    </location>
</feature>
<dbReference type="EMBL" id="ACZI02000003">
    <property type="protein sequence ID" value="EFV14986.1"/>
    <property type="molecule type" value="Genomic_DNA"/>
</dbReference>
<feature type="domain" description="Peptidase M24" evidence="4">
    <location>
        <begin position="151"/>
        <end position="356"/>
    </location>
</feature>
<dbReference type="PANTHER" id="PTHR46112">
    <property type="entry name" value="AMINOPEPTIDASE"/>
    <property type="match status" value="1"/>
</dbReference>
<gene>
    <name evidence="6" type="ORF">HMPREF9336_00173</name>
</gene>
<proteinExistence type="inferred from homology"/>
<dbReference type="InterPro" id="IPR036005">
    <property type="entry name" value="Creatinase/aminopeptidase-like"/>
</dbReference>